<feature type="domain" description="Fibronectin type-III" evidence="4">
    <location>
        <begin position="37"/>
        <end position="130"/>
    </location>
</feature>
<dbReference type="CDD" id="cd00063">
    <property type="entry name" value="FN3"/>
    <property type="match status" value="4"/>
</dbReference>
<evidence type="ECO:0000313" key="5">
    <source>
        <dbReference type="EMBL" id="KAK5920310.1"/>
    </source>
</evidence>
<dbReference type="InterPro" id="IPR013783">
    <property type="entry name" value="Ig-like_fold"/>
</dbReference>
<dbReference type="SMART" id="SM00409">
    <property type="entry name" value="IG"/>
    <property type="match status" value="2"/>
</dbReference>
<dbReference type="PROSITE" id="PS50835">
    <property type="entry name" value="IG_LIKE"/>
    <property type="match status" value="1"/>
</dbReference>
<feature type="domain" description="Ig-like" evidence="3">
    <location>
        <begin position="530"/>
        <end position="619"/>
    </location>
</feature>
<dbReference type="PANTHER" id="PTHR14340">
    <property type="entry name" value="MICROFIBRIL-ASSOCIATED GLYCOPROTEIN 3"/>
    <property type="match status" value="1"/>
</dbReference>
<feature type="domain" description="Fibronectin type-III" evidence="4">
    <location>
        <begin position="430"/>
        <end position="526"/>
    </location>
</feature>
<organism evidence="5 6">
    <name type="scientific">Champsocephalus gunnari</name>
    <name type="common">Mackerel icefish</name>
    <dbReference type="NCBI Taxonomy" id="52237"/>
    <lineage>
        <taxon>Eukaryota</taxon>
        <taxon>Metazoa</taxon>
        <taxon>Chordata</taxon>
        <taxon>Craniata</taxon>
        <taxon>Vertebrata</taxon>
        <taxon>Euteleostomi</taxon>
        <taxon>Actinopterygii</taxon>
        <taxon>Neopterygii</taxon>
        <taxon>Teleostei</taxon>
        <taxon>Neoteleostei</taxon>
        <taxon>Acanthomorphata</taxon>
        <taxon>Eupercaria</taxon>
        <taxon>Perciformes</taxon>
        <taxon>Notothenioidei</taxon>
        <taxon>Channichthyidae</taxon>
        <taxon>Champsocephalus</taxon>
    </lineage>
</organism>
<evidence type="ECO:0000256" key="2">
    <source>
        <dbReference type="ARBA" id="ARBA00023319"/>
    </source>
</evidence>
<dbReference type="GO" id="GO:0008307">
    <property type="term" value="F:structural constituent of muscle"/>
    <property type="evidence" value="ECO:0007669"/>
    <property type="project" value="TreeGrafter"/>
</dbReference>
<dbReference type="SUPFAM" id="SSF49265">
    <property type="entry name" value="Fibronectin type III"/>
    <property type="match status" value="3"/>
</dbReference>
<feature type="domain" description="Fibronectin type-III" evidence="4">
    <location>
        <begin position="332"/>
        <end position="426"/>
    </location>
</feature>
<proteinExistence type="predicted"/>
<dbReference type="FunFam" id="2.60.40.10:FF:000011">
    <property type="entry name" value="Titin b"/>
    <property type="match status" value="1"/>
</dbReference>
<dbReference type="Pfam" id="PF07679">
    <property type="entry name" value="I-set"/>
    <property type="match status" value="2"/>
</dbReference>
<dbReference type="InterPro" id="IPR003961">
    <property type="entry name" value="FN3_dom"/>
</dbReference>
<dbReference type="PANTHER" id="PTHR14340:SF13">
    <property type="entry name" value="TITIN"/>
    <property type="match status" value="1"/>
</dbReference>
<sequence length="635" mass="69851">MLEGGVFYFRVTGENDYGVGVSAETKDGTKITEKPSPPPKLGATDVTKESVALAWAKPDHDGGSRITGYLLEALEKGQEKWVKCGVTKSVHFTVCGLRENAEYFFRVRAENHAGFSDIKEMLTPVLLKDQLESPEMNMNDFPHNTVYVRAGSNLKCEIPLTGRPLPKVSLSKDNVLLKSTMRFNSEVTPDSIKVTLRESIAGDSGRYDIIASNSNGTTTSFLNIVVLDRPSAPIGPVQMLDITEDSVSLEWLPPAYEGGSPITNYVILKKEVTSANWVEVSSAVARCTMKIMKLTTGLAYQFRVRAENKYGVSEHIDSETVAVNLPYTVPEAPSTPEITAVTKETVTVAWNEPKSDGGSHVFGYHLQMKDRNSILWQKVNKMVIRAAHYKVTDISAGLIYEFKVAAENAAGNSPFSEVSDAVLAIDACEPPISLRISDITKHSISLAWHKPNYDGGSSINGYVIEKKEGANARWSKANLTNVTDTRYTVTGLTQDETYEFRVMAKNAVGSVSNPSTVVGPATCVDTYGAPEIEIPQEYFSEVKYRAESSVELTFNIIAKPAPTIEWFKDGRELAPTSQLAFKHTFESTSLFLNDTTRLNSGTYEVRVKNSMGSASAIVRLLIQDKPGPPRWRDRV</sequence>
<feature type="domain" description="Fibronectin type-III" evidence="4">
    <location>
        <begin position="233"/>
        <end position="326"/>
    </location>
</feature>
<evidence type="ECO:0000259" key="4">
    <source>
        <dbReference type="PROSITE" id="PS50853"/>
    </source>
</evidence>
<evidence type="ECO:0000256" key="1">
    <source>
        <dbReference type="ARBA" id="ARBA00022737"/>
    </source>
</evidence>
<keyword evidence="2" id="KW-0393">Immunoglobulin domain</keyword>
<dbReference type="FunFam" id="2.60.40.10:FF:000112">
    <property type="entry name" value="Titin a"/>
    <property type="match status" value="1"/>
</dbReference>
<gene>
    <name evidence="5" type="ORF">CgunFtcFv8_024133</name>
</gene>
<dbReference type="InterPro" id="IPR036116">
    <property type="entry name" value="FN3_sf"/>
</dbReference>
<evidence type="ECO:0000313" key="6">
    <source>
        <dbReference type="Proteomes" id="UP001331515"/>
    </source>
</evidence>
<dbReference type="GO" id="GO:0031430">
    <property type="term" value="C:M band"/>
    <property type="evidence" value="ECO:0007669"/>
    <property type="project" value="TreeGrafter"/>
</dbReference>
<dbReference type="AlphaFoldDB" id="A0AAN8DHZ7"/>
<dbReference type="EMBL" id="JAURVH010001523">
    <property type="protein sequence ID" value="KAK5920310.1"/>
    <property type="molecule type" value="Genomic_DNA"/>
</dbReference>
<dbReference type="PROSITE" id="PS50853">
    <property type="entry name" value="FN3"/>
    <property type="match status" value="4"/>
</dbReference>
<dbReference type="SMART" id="SM00060">
    <property type="entry name" value="FN3"/>
    <property type="match status" value="4"/>
</dbReference>
<dbReference type="GO" id="GO:0045214">
    <property type="term" value="P:sarcomere organization"/>
    <property type="evidence" value="ECO:0007669"/>
    <property type="project" value="TreeGrafter"/>
</dbReference>
<keyword evidence="1" id="KW-0677">Repeat</keyword>
<evidence type="ECO:0008006" key="7">
    <source>
        <dbReference type="Google" id="ProtNLM"/>
    </source>
</evidence>
<dbReference type="InterPro" id="IPR036179">
    <property type="entry name" value="Ig-like_dom_sf"/>
</dbReference>
<keyword evidence="6" id="KW-1185">Reference proteome</keyword>
<comment type="caution">
    <text evidence="5">The sequence shown here is derived from an EMBL/GenBank/DDBJ whole genome shotgun (WGS) entry which is preliminary data.</text>
</comment>
<dbReference type="SUPFAM" id="SSF48726">
    <property type="entry name" value="Immunoglobulin"/>
    <property type="match status" value="2"/>
</dbReference>
<dbReference type="Gene3D" id="2.60.40.10">
    <property type="entry name" value="Immunoglobulins"/>
    <property type="match status" value="6"/>
</dbReference>
<dbReference type="InterPro" id="IPR003599">
    <property type="entry name" value="Ig_sub"/>
</dbReference>
<evidence type="ECO:0000259" key="3">
    <source>
        <dbReference type="PROSITE" id="PS50835"/>
    </source>
</evidence>
<dbReference type="PRINTS" id="PR00014">
    <property type="entry name" value="FNTYPEIII"/>
</dbReference>
<dbReference type="Proteomes" id="UP001331515">
    <property type="component" value="Unassembled WGS sequence"/>
</dbReference>
<dbReference type="InterPro" id="IPR013098">
    <property type="entry name" value="Ig_I-set"/>
</dbReference>
<dbReference type="Pfam" id="PF00041">
    <property type="entry name" value="fn3"/>
    <property type="match status" value="4"/>
</dbReference>
<protein>
    <recommendedName>
        <fullName evidence="7">Titin</fullName>
    </recommendedName>
</protein>
<dbReference type="FunFam" id="2.60.40.10:FF:000003">
    <property type="entry name" value="Titin isoform E"/>
    <property type="match status" value="1"/>
</dbReference>
<accession>A0AAN8DHZ7</accession>
<name>A0AAN8DHZ7_CHAGU</name>
<dbReference type="InterPro" id="IPR007110">
    <property type="entry name" value="Ig-like_dom"/>
</dbReference>
<dbReference type="FunFam" id="2.60.40.10:FF:000031">
    <property type="entry name" value="Myosin-binding protein C, slow type"/>
    <property type="match status" value="2"/>
</dbReference>
<dbReference type="FunFam" id="2.60.40.10:FF:000034">
    <property type="entry name" value="Titin isoform A"/>
    <property type="match status" value="1"/>
</dbReference>
<dbReference type="GO" id="GO:0048738">
    <property type="term" value="P:cardiac muscle tissue development"/>
    <property type="evidence" value="ECO:0007669"/>
    <property type="project" value="TreeGrafter"/>
</dbReference>
<reference evidence="5 6" key="1">
    <citation type="journal article" date="2023" name="Mol. Biol. Evol.">
        <title>Genomics of Secondarily Temperate Adaptation in the Only Non-Antarctic Icefish.</title>
        <authorList>
            <person name="Rivera-Colon A.G."/>
            <person name="Rayamajhi N."/>
            <person name="Minhas B.F."/>
            <person name="Madrigal G."/>
            <person name="Bilyk K.T."/>
            <person name="Yoon V."/>
            <person name="Hune M."/>
            <person name="Gregory S."/>
            <person name="Cheng C.H.C."/>
            <person name="Catchen J.M."/>
        </authorList>
    </citation>
    <scope>NUCLEOTIDE SEQUENCE [LARGE SCALE GENOMIC DNA]</scope>
    <source>
        <tissue evidence="5">White muscle</tissue>
    </source>
</reference>